<sequence>MGPLHGIRILELAGIGAAPFGCMLLADMGAEVVRVERAGDPSRPSAIDGAGRKQSDPDDMYLTEDVARSRSI</sequence>
<dbReference type="Pfam" id="PF02515">
    <property type="entry name" value="CoA_transf_3"/>
    <property type="match status" value="1"/>
</dbReference>
<keyword evidence="2" id="KW-0413">Isomerase</keyword>
<evidence type="ECO:0000313" key="2">
    <source>
        <dbReference type="EMBL" id="EUA23317.1"/>
    </source>
</evidence>
<protein>
    <submittedName>
        <fullName evidence="2">Alpha-methylacyl-CoA racemase domain protein</fullName>
        <ecNumber evidence="2">5.1.99.4</ecNumber>
    </submittedName>
</protein>
<dbReference type="PATRIC" id="fig|1299334.3.peg.7092"/>
<dbReference type="Gene3D" id="3.40.50.10540">
    <property type="entry name" value="Crotonobetainyl-coa:carnitine coa-transferase, domain 1"/>
    <property type="match status" value="1"/>
</dbReference>
<dbReference type="PANTHER" id="PTHR48228:SF5">
    <property type="entry name" value="ALPHA-METHYLACYL-COA RACEMASE"/>
    <property type="match status" value="1"/>
</dbReference>
<dbReference type="AlphaFoldDB" id="X7ZUP1"/>
<gene>
    <name evidence="2" type="primary">mcr</name>
    <name evidence="2" type="ORF">I553_5133</name>
</gene>
<dbReference type="PANTHER" id="PTHR48228">
    <property type="entry name" value="SUCCINYL-COA--D-CITRAMALATE COA-TRANSFERASE"/>
    <property type="match status" value="1"/>
</dbReference>
<dbReference type="EMBL" id="JAOB01000069">
    <property type="protein sequence ID" value="EUA23317.1"/>
    <property type="molecule type" value="Genomic_DNA"/>
</dbReference>
<reference evidence="2" key="1">
    <citation type="submission" date="2014-01" db="EMBL/GenBank/DDBJ databases">
        <authorList>
            <person name="Brown-Elliot B."/>
            <person name="Wallace R."/>
            <person name="Lenaerts A."/>
            <person name="Ordway D."/>
            <person name="DeGroote M.A."/>
            <person name="Parker T."/>
            <person name="Sizemore C."/>
            <person name="Tallon L.J."/>
            <person name="Sadzewicz L.K."/>
            <person name="Sengamalay N."/>
            <person name="Fraser C.M."/>
            <person name="Hine E."/>
            <person name="Shefchek K.A."/>
            <person name="Das S.P."/>
            <person name="Tettelin H."/>
        </authorList>
    </citation>
    <scope>NUCLEOTIDE SEQUENCE [LARGE SCALE GENOMIC DNA]</scope>
    <source>
        <strain evidence="2">4042</strain>
    </source>
</reference>
<dbReference type="SUPFAM" id="SSF89796">
    <property type="entry name" value="CoA-transferase family III (CaiB/BaiF)"/>
    <property type="match status" value="1"/>
</dbReference>
<comment type="caution">
    <text evidence="2">The sequence shown here is derived from an EMBL/GenBank/DDBJ whole genome shotgun (WGS) entry which is preliminary data.</text>
</comment>
<accession>X7ZUP1</accession>
<name>X7ZUP1_MYCXE</name>
<proteinExistence type="predicted"/>
<feature type="region of interest" description="Disordered" evidence="1">
    <location>
        <begin position="38"/>
        <end position="72"/>
    </location>
</feature>
<dbReference type="EC" id="5.1.99.4" evidence="2"/>
<dbReference type="GO" id="GO:0008111">
    <property type="term" value="F:alpha-methylacyl-CoA racemase activity"/>
    <property type="evidence" value="ECO:0007669"/>
    <property type="project" value="UniProtKB-EC"/>
</dbReference>
<dbReference type="InterPro" id="IPR003673">
    <property type="entry name" value="CoA-Trfase_fam_III"/>
</dbReference>
<evidence type="ECO:0000256" key="1">
    <source>
        <dbReference type="SAM" id="MobiDB-lite"/>
    </source>
</evidence>
<organism evidence="2">
    <name type="scientific">Mycobacterium xenopi 4042</name>
    <dbReference type="NCBI Taxonomy" id="1299334"/>
    <lineage>
        <taxon>Bacteria</taxon>
        <taxon>Bacillati</taxon>
        <taxon>Actinomycetota</taxon>
        <taxon>Actinomycetes</taxon>
        <taxon>Mycobacteriales</taxon>
        <taxon>Mycobacteriaceae</taxon>
        <taxon>Mycobacterium</taxon>
    </lineage>
</organism>
<dbReference type="InterPro" id="IPR050509">
    <property type="entry name" value="CoA-transferase_III"/>
</dbReference>
<dbReference type="InterPro" id="IPR023606">
    <property type="entry name" value="CoA-Trfase_III_dom_1_sf"/>
</dbReference>